<dbReference type="GO" id="GO:0046933">
    <property type="term" value="F:proton-transporting ATP synthase activity, rotational mechanism"/>
    <property type="evidence" value="ECO:0007669"/>
    <property type="project" value="UniProtKB-UniRule"/>
</dbReference>
<evidence type="ECO:0000256" key="4">
    <source>
        <dbReference type="ARBA" id="ARBA00022547"/>
    </source>
</evidence>
<dbReference type="PANTHER" id="PTHR11410">
    <property type="entry name" value="ATP SYNTHASE SUBUNIT A"/>
    <property type="match status" value="1"/>
</dbReference>
<comment type="function">
    <text evidence="11 12">Key component of the proton channel; it plays a direct role in the translocation of protons across the membrane.</text>
</comment>
<evidence type="ECO:0000256" key="7">
    <source>
        <dbReference type="ARBA" id="ARBA00022989"/>
    </source>
</evidence>
<evidence type="ECO:0000256" key="8">
    <source>
        <dbReference type="ARBA" id="ARBA00023065"/>
    </source>
</evidence>
<dbReference type="SUPFAM" id="SSF81336">
    <property type="entry name" value="F1F0 ATP synthase subunit A"/>
    <property type="match status" value="1"/>
</dbReference>
<comment type="similarity">
    <text evidence="2 11 12">Belongs to the ATPase A chain family.</text>
</comment>
<dbReference type="GO" id="GO:0005886">
    <property type="term" value="C:plasma membrane"/>
    <property type="evidence" value="ECO:0007669"/>
    <property type="project" value="UniProtKB-SubCell"/>
</dbReference>
<accession>A0AAE3KWC0</accession>
<feature type="transmembrane region" description="Helical" evidence="11">
    <location>
        <begin position="248"/>
        <end position="266"/>
    </location>
</feature>
<evidence type="ECO:0000256" key="12">
    <source>
        <dbReference type="RuleBase" id="RU000483"/>
    </source>
</evidence>
<feature type="transmembrane region" description="Helical" evidence="11">
    <location>
        <begin position="184"/>
        <end position="204"/>
    </location>
</feature>
<keyword evidence="5 11" id="KW-0812">Transmembrane</keyword>
<dbReference type="PRINTS" id="PR00123">
    <property type="entry name" value="ATPASEA"/>
</dbReference>
<evidence type="ECO:0000256" key="1">
    <source>
        <dbReference type="ARBA" id="ARBA00004141"/>
    </source>
</evidence>
<keyword evidence="15" id="KW-1185">Reference proteome</keyword>
<evidence type="ECO:0000256" key="6">
    <source>
        <dbReference type="ARBA" id="ARBA00022781"/>
    </source>
</evidence>
<evidence type="ECO:0000256" key="9">
    <source>
        <dbReference type="ARBA" id="ARBA00023136"/>
    </source>
</evidence>
<dbReference type="InterPro" id="IPR000568">
    <property type="entry name" value="ATP_synth_F0_asu"/>
</dbReference>
<evidence type="ECO:0000256" key="11">
    <source>
        <dbReference type="HAMAP-Rule" id="MF_01393"/>
    </source>
</evidence>
<dbReference type="InterPro" id="IPR035908">
    <property type="entry name" value="F0_ATP_A_sf"/>
</dbReference>
<dbReference type="PANTHER" id="PTHR11410:SF0">
    <property type="entry name" value="ATP SYNTHASE SUBUNIT A"/>
    <property type="match status" value="1"/>
</dbReference>
<dbReference type="Gene3D" id="1.20.120.220">
    <property type="entry name" value="ATP synthase, F0 complex, subunit A"/>
    <property type="match status" value="1"/>
</dbReference>
<evidence type="ECO:0000256" key="2">
    <source>
        <dbReference type="ARBA" id="ARBA00006810"/>
    </source>
</evidence>
<keyword evidence="8 11" id="KW-0406">Ion transport</keyword>
<keyword evidence="3 11" id="KW-0813">Transport</keyword>
<sequence>MFKYVYSLVFCIILGISPSFSQHTEEHAAATTAGHEEEKFDIGGMIMHHIADEHGWEFTHGVKLPLPIILYTADRGIEVFSSSRLDHGQVYNDYKNEHEHIVRVNADGTVNEAIHPMDFSITKNVATLMLGALLLILIFTSVSKGYVQNKGKAPKGIQSFLEPLIVYMRDEVVKPSIGKNYGKYFPYLLTLFFFIFINNLLGLLPGGANLTGNIAITLVLALITFLITNLSANKYYWKHILLPNTPKWMWVIMIPVEVVGVLMKPLSLMIRLFANITAGHIIMLSLFGLIFIFKSWAVAPAIGVFALFMSAIELLVAFLQAFIFTLLTSMYIGSAIEEHHAEEHH</sequence>
<dbReference type="AlphaFoldDB" id="A0AAE3KWC0"/>
<feature type="transmembrane region" description="Helical" evidence="11">
    <location>
        <begin position="210"/>
        <end position="227"/>
    </location>
</feature>
<dbReference type="RefSeq" id="WP_255036397.1">
    <property type="nucleotide sequence ID" value="NZ_RJUF01000012.1"/>
</dbReference>
<keyword evidence="7 11" id="KW-1133">Transmembrane helix</keyword>
<keyword evidence="9 11" id="KW-0472">Membrane</keyword>
<keyword evidence="10 11" id="KW-0066">ATP synthesis</keyword>
<dbReference type="CDD" id="cd00310">
    <property type="entry name" value="ATP-synt_Fo_a_6"/>
    <property type="match status" value="1"/>
</dbReference>
<comment type="caution">
    <text evidence="14">The sequence shown here is derived from an EMBL/GenBank/DDBJ whole genome shotgun (WGS) entry which is preliminary data.</text>
</comment>
<evidence type="ECO:0000313" key="14">
    <source>
        <dbReference type="EMBL" id="MCP9762625.1"/>
    </source>
</evidence>
<dbReference type="EMBL" id="RJUF01000012">
    <property type="protein sequence ID" value="MCP9762625.1"/>
    <property type="molecule type" value="Genomic_DNA"/>
</dbReference>
<dbReference type="Proteomes" id="UP001204144">
    <property type="component" value="Unassembled WGS sequence"/>
</dbReference>
<gene>
    <name evidence="11 14" type="primary">atpB</name>
    <name evidence="14" type="ORF">EGI31_06630</name>
</gene>
<protein>
    <recommendedName>
        <fullName evidence="11 12">ATP synthase subunit a</fullName>
    </recommendedName>
    <alternativeName>
        <fullName evidence="11">ATP synthase F0 sector subunit a</fullName>
    </alternativeName>
    <alternativeName>
        <fullName evidence="11">F-ATPase subunit 6</fullName>
    </alternativeName>
</protein>
<dbReference type="NCBIfam" id="TIGR01131">
    <property type="entry name" value="ATP_synt_6_or_A"/>
    <property type="match status" value="1"/>
</dbReference>
<feature type="transmembrane region" description="Helical" evidence="11">
    <location>
        <begin position="305"/>
        <end position="332"/>
    </location>
</feature>
<dbReference type="InterPro" id="IPR045083">
    <property type="entry name" value="ATP_synth_F0_asu_bact/mt"/>
</dbReference>
<dbReference type="HAMAP" id="MF_01393">
    <property type="entry name" value="ATP_synth_a_bact"/>
    <property type="match status" value="1"/>
</dbReference>
<keyword evidence="11" id="KW-1003">Cell membrane</keyword>
<dbReference type="GO" id="GO:0045259">
    <property type="term" value="C:proton-transporting ATP synthase complex"/>
    <property type="evidence" value="ECO:0007669"/>
    <property type="project" value="UniProtKB-KW"/>
</dbReference>
<keyword evidence="13" id="KW-0732">Signal</keyword>
<organism evidence="14 15">
    <name type="scientific">Lacihabitans soyangensis</name>
    <dbReference type="NCBI Taxonomy" id="869394"/>
    <lineage>
        <taxon>Bacteria</taxon>
        <taxon>Pseudomonadati</taxon>
        <taxon>Bacteroidota</taxon>
        <taxon>Cytophagia</taxon>
        <taxon>Cytophagales</taxon>
        <taxon>Leadbetterellaceae</taxon>
        <taxon>Lacihabitans</taxon>
    </lineage>
</organism>
<keyword evidence="6 11" id="KW-0375">Hydrogen ion transport</keyword>
<feature type="transmembrane region" description="Helical" evidence="11">
    <location>
        <begin position="272"/>
        <end position="293"/>
    </location>
</feature>
<reference evidence="14 15" key="1">
    <citation type="submission" date="2018-11" db="EMBL/GenBank/DDBJ databases">
        <title>Novel bacteria species description.</title>
        <authorList>
            <person name="Han J.-H."/>
        </authorList>
    </citation>
    <scope>NUCLEOTIDE SEQUENCE [LARGE SCALE GENOMIC DNA]</scope>
    <source>
        <strain evidence="14 15">KCTC23259</strain>
    </source>
</reference>
<evidence type="ECO:0000256" key="5">
    <source>
        <dbReference type="ARBA" id="ARBA00022692"/>
    </source>
</evidence>
<feature type="transmembrane region" description="Helical" evidence="11">
    <location>
        <begin position="125"/>
        <end position="147"/>
    </location>
</feature>
<evidence type="ECO:0000256" key="13">
    <source>
        <dbReference type="SAM" id="SignalP"/>
    </source>
</evidence>
<feature type="chain" id="PRO_5042251072" description="ATP synthase subunit a" evidence="13">
    <location>
        <begin position="22"/>
        <end position="345"/>
    </location>
</feature>
<feature type="signal peptide" evidence="13">
    <location>
        <begin position="1"/>
        <end position="21"/>
    </location>
</feature>
<comment type="subcellular location">
    <subcellularLocation>
        <location evidence="11 12">Cell membrane</location>
        <topology evidence="11 12">Multi-pass membrane protein</topology>
    </subcellularLocation>
    <subcellularLocation>
        <location evidence="1">Membrane</location>
        <topology evidence="1">Multi-pass membrane protein</topology>
    </subcellularLocation>
</comment>
<keyword evidence="4 11" id="KW-0138">CF(0)</keyword>
<name>A0AAE3KWC0_9BACT</name>
<proteinExistence type="inferred from homology"/>
<evidence type="ECO:0000256" key="10">
    <source>
        <dbReference type="ARBA" id="ARBA00023310"/>
    </source>
</evidence>
<dbReference type="Pfam" id="PF00119">
    <property type="entry name" value="ATP-synt_A"/>
    <property type="match status" value="1"/>
</dbReference>
<evidence type="ECO:0000313" key="15">
    <source>
        <dbReference type="Proteomes" id="UP001204144"/>
    </source>
</evidence>
<evidence type="ECO:0000256" key="3">
    <source>
        <dbReference type="ARBA" id="ARBA00022448"/>
    </source>
</evidence>